<evidence type="ECO:0000313" key="1">
    <source>
        <dbReference type="EMBL" id="KAA8904841.1"/>
    </source>
</evidence>
<organism evidence="1 2">
    <name type="scientific">Diutina rugosa</name>
    <name type="common">Yeast</name>
    <name type="synonym">Candida rugosa</name>
    <dbReference type="NCBI Taxonomy" id="5481"/>
    <lineage>
        <taxon>Eukaryota</taxon>
        <taxon>Fungi</taxon>
        <taxon>Dikarya</taxon>
        <taxon>Ascomycota</taxon>
        <taxon>Saccharomycotina</taxon>
        <taxon>Pichiomycetes</taxon>
        <taxon>Debaryomycetaceae</taxon>
        <taxon>Diutina</taxon>
    </lineage>
</organism>
<name>A0A642UUW4_DIURU</name>
<dbReference type="RefSeq" id="XP_034013405.1">
    <property type="nucleotide sequence ID" value="XM_034154377.1"/>
</dbReference>
<dbReference type="GeneID" id="54780448"/>
<evidence type="ECO:0000313" key="2">
    <source>
        <dbReference type="Proteomes" id="UP000449547"/>
    </source>
</evidence>
<keyword evidence="2" id="KW-1185">Reference proteome</keyword>
<comment type="caution">
    <text evidence="1">The sequence shown here is derived from an EMBL/GenBank/DDBJ whole genome shotgun (WGS) entry which is preliminary data.</text>
</comment>
<sequence length="399" mass="46168">MTDNGLQRLNKKRSLSLAPPKRRRRLASHLALAGLSLVDNNHEYATINDLPEEILFIVFHYLPKNLAFTLLYPPDEVESLALTIKRRTIPHFTKSWLFSQVFVCDPSDAVYNWQNEFSNQWLMVPQALFIRLPFTDFDWGVRDVLFESHYSPWESSQPHECDLQRNFISVYFQNYSTRYMIAPASESSPSKFFYQSPHLSRLMLPDICPAMQKYRGRLRVDSLRLGGSHDNIDGIVNLGLVKQLSVLTDCVGVYKHASQFTSLTDLFIRYHDGSNEFIALADSVTRLVLSVPCSTMYYSEIAALAANFKRLTYCEVTSRVGFINWPRIWRKPDSNQDTRRNQTHHIGALAFKQMNFDKLETLMLDDHPYKVVRVNGRWDSSEEVTNNSVLAGNTWWPSH</sequence>
<accession>A0A642UUW4</accession>
<dbReference type="Proteomes" id="UP000449547">
    <property type="component" value="Unassembled WGS sequence"/>
</dbReference>
<dbReference type="VEuPathDB" id="FungiDB:DIURU_001795"/>
<protein>
    <recommendedName>
        <fullName evidence="3">F-box domain-containing protein</fullName>
    </recommendedName>
</protein>
<reference evidence="1 2" key="1">
    <citation type="submission" date="2019-07" db="EMBL/GenBank/DDBJ databases">
        <title>Genome assembly of two rare yeast pathogens: Diutina rugosa and Trichomonascus ciferrii.</title>
        <authorList>
            <person name="Mixao V."/>
            <person name="Saus E."/>
            <person name="Hansen A."/>
            <person name="Lass-Flor C."/>
            <person name="Gabaldon T."/>
        </authorList>
    </citation>
    <scope>NUCLEOTIDE SEQUENCE [LARGE SCALE GENOMIC DNA]</scope>
    <source>
        <strain evidence="1 2">CBS 613</strain>
    </source>
</reference>
<gene>
    <name evidence="1" type="ORF">DIURU_001795</name>
</gene>
<proteinExistence type="predicted"/>
<evidence type="ECO:0008006" key="3">
    <source>
        <dbReference type="Google" id="ProtNLM"/>
    </source>
</evidence>
<dbReference type="EMBL" id="SWFT01000052">
    <property type="protein sequence ID" value="KAA8904841.1"/>
    <property type="molecule type" value="Genomic_DNA"/>
</dbReference>
<dbReference type="AlphaFoldDB" id="A0A642UUW4"/>